<dbReference type="EMBL" id="OZ035842">
    <property type="protein sequence ID" value="CAL1595932.1"/>
    <property type="molecule type" value="Genomic_DNA"/>
</dbReference>
<keyword evidence="2" id="KW-1185">Reference proteome</keyword>
<dbReference type="Proteomes" id="UP001497482">
    <property type="component" value="Chromosome 20"/>
</dbReference>
<protein>
    <submittedName>
        <fullName evidence="1">Uncharacterized protein</fullName>
    </submittedName>
</protein>
<gene>
    <name evidence="1" type="ORF">KC01_LOCUS24656</name>
</gene>
<reference evidence="1 2" key="1">
    <citation type="submission" date="2024-04" db="EMBL/GenBank/DDBJ databases">
        <authorList>
            <person name="Waldvogel A.-M."/>
            <person name="Schoenle A."/>
        </authorList>
    </citation>
    <scope>NUCLEOTIDE SEQUENCE [LARGE SCALE GENOMIC DNA]</scope>
</reference>
<proteinExistence type="predicted"/>
<accession>A0AAV2L995</accession>
<sequence>MDTLLLLRSPLYPSHRLRAASEEDASFFTQILSKSAVRMQIWDHNGRTKTVPLDTYQTFVPNTDEAERAALRPVVPTLCTPCSVHCPTGSLPAGCKVWGQTDVKQQDRRSCTISIRQTLLLITSSGYIISGGPRHQRPSFYIFSDH</sequence>
<evidence type="ECO:0000313" key="1">
    <source>
        <dbReference type="EMBL" id="CAL1595932.1"/>
    </source>
</evidence>
<dbReference type="AlphaFoldDB" id="A0AAV2L995"/>
<evidence type="ECO:0000313" key="2">
    <source>
        <dbReference type="Proteomes" id="UP001497482"/>
    </source>
</evidence>
<organism evidence="1 2">
    <name type="scientific">Knipowitschia caucasica</name>
    <name type="common">Caucasian dwarf goby</name>
    <name type="synonym">Pomatoschistus caucasicus</name>
    <dbReference type="NCBI Taxonomy" id="637954"/>
    <lineage>
        <taxon>Eukaryota</taxon>
        <taxon>Metazoa</taxon>
        <taxon>Chordata</taxon>
        <taxon>Craniata</taxon>
        <taxon>Vertebrata</taxon>
        <taxon>Euteleostomi</taxon>
        <taxon>Actinopterygii</taxon>
        <taxon>Neopterygii</taxon>
        <taxon>Teleostei</taxon>
        <taxon>Neoteleostei</taxon>
        <taxon>Acanthomorphata</taxon>
        <taxon>Gobiaria</taxon>
        <taxon>Gobiiformes</taxon>
        <taxon>Gobioidei</taxon>
        <taxon>Gobiidae</taxon>
        <taxon>Gobiinae</taxon>
        <taxon>Knipowitschia</taxon>
    </lineage>
</organism>
<name>A0AAV2L995_KNICA</name>